<dbReference type="OrthoDB" id="899at2759"/>
<dbReference type="SUPFAM" id="SSF47040">
    <property type="entry name" value="Kix domain of CBP (creb binding protein)"/>
    <property type="match status" value="1"/>
</dbReference>
<keyword evidence="4 14" id="KW-0479">Metal-binding</keyword>
<feature type="compositionally biased region" description="Basic and acidic residues" evidence="15">
    <location>
        <begin position="354"/>
        <end position="367"/>
    </location>
</feature>
<evidence type="ECO:0000259" key="18">
    <source>
        <dbReference type="PROSITE" id="PS50952"/>
    </source>
</evidence>
<evidence type="ECO:0000256" key="9">
    <source>
        <dbReference type="ARBA" id="ARBA00023117"/>
    </source>
</evidence>
<keyword evidence="8" id="KW-0805">Transcription regulation</keyword>
<name>A0A448WQ49_9PLAT</name>
<evidence type="ECO:0000256" key="11">
    <source>
        <dbReference type="ARBA" id="ARBA00023242"/>
    </source>
</evidence>
<keyword evidence="9 13" id="KW-0103">Bromodomain</keyword>
<evidence type="ECO:0000256" key="8">
    <source>
        <dbReference type="ARBA" id="ARBA00023015"/>
    </source>
</evidence>
<evidence type="ECO:0000256" key="7">
    <source>
        <dbReference type="ARBA" id="ARBA00022853"/>
    </source>
</evidence>
<dbReference type="SMART" id="SM00551">
    <property type="entry name" value="ZnF_TAZ"/>
    <property type="match status" value="1"/>
</dbReference>
<dbReference type="InterPro" id="IPR013178">
    <property type="entry name" value="Histone_AcTrfase_Rtt109/CBP"/>
</dbReference>
<dbReference type="InterPro" id="IPR003101">
    <property type="entry name" value="KIX_dom"/>
</dbReference>
<feature type="compositionally biased region" description="Basic and acidic residues" evidence="15">
    <location>
        <begin position="419"/>
        <end position="436"/>
    </location>
</feature>
<proteinExistence type="predicted"/>
<evidence type="ECO:0000313" key="19">
    <source>
        <dbReference type="EMBL" id="VEL17368.1"/>
    </source>
</evidence>
<organism evidence="19 20">
    <name type="scientific">Protopolystoma xenopodis</name>
    <dbReference type="NCBI Taxonomy" id="117903"/>
    <lineage>
        <taxon>Eukaryota</taxon>
        <taxon>Metazoa</taxon>
        <taxon>Spiralia</taxon>
        <taxon>Lophotrochozoa</taxon>
        <taxon>Platyhelminthes</taxon>
        <taxon>Monogenea</taxon>
        <taxon>Polyopisthocotylea</taxon>
        <taxon>Polystomatidea</taxon>
        <taxon>Polystomatidae</taxon>
        <taxon>Protopolystoma</taxon>
    </lineage>
</organism>
<evidence type="ECO:0000256" key="13">
    <source>
        <dbReference type="PROSITE-ProRule" id="PRU00035"/>
    </source>
</evidence>
<dbReference type="EMBL" id="CAAALY010032297">
    <property type="protein sequence ID" value="VEL17368.1"/>
    <property type="molecule type" value="Genomic_DNA"/>
</dbReference>
<evidence type="ECO:0000256" key="12">
    <source>
        <dbReference type="ARBA" id="ARBA00048017"/>
    </source>
</evidence>
<keyword evidence="7" id="KW-0156">Chromatin regulator</keyword>
<dbReference type="SMART" id="SM00297">
    <property type="entry name" value="BROMO"/>
    <property type="match status" value="1"/>
</dbReference>
<dbReference type="InterPro" id="IPR035898">
    <property type="entry name" value="TAZ_dom_sf"/>
</dbReference>
<evidence type="ECO:0000256" key="10">
    <source>
        <dbReference type="ARBA" id="ARBA00023163"/>
    </source>
</evidence>
<keyword evidence="10" id="KW-0804">Transcription</keyword>
<dbReference type="Pfam" id="PF02172">
    <property type="entry name" value="KIX"/>
    <property type="match status" value="1"/>
</dbReference>
<dbReference type="InterPro" id="IPR001487">
    <property type="entry name" value="Bromodomain"/>
</dbReference>
<dbReference type="InterPro" id="IPR000197">
    <property type="entry name" value="Znf_TAZ"/>
</dbReference>
<feature type="domain" description="KIX" evidence="18">
    <location>
        <begin position="208"/>
        <end position="287"/>
    </location>
</feature>
<dbReference type="SUPFAM" id="SSF47370">
    <property type="entry name" value="Bromodomain"/>
    <property type="match status" value="1"/>
</dbReference>
<evidence type="ECO:0000256" key="5">
    <source>
        <dbReference type="ARBA" id="ARBA00022771"/>
    </source>
</evidence>
<feature type="zinc finger region" description="TAZ-type" evidence="14">
    <location>
        <begin position="40"/>
        <end position="125"/>
    </location>
</feature>
<evidence type="ECO:0000256" key="2">
    <source>
        <dbReference type="ARBA" id="ARBA00013184"/>
    </source>
</evidence>
<evidence type="ECO:0000256" key="1">
    <source>
        <dbReference type="ARBA" id="ARBA00004123"/>
    </source>
</evidence>
<dbReference type="GO" id="GO:0003713">
    <property type="term" value="F:transcription coactivator activity"/>
    <property type="evidence" value="ECO:0007669"/>
    <property type="project" value="TreeGrafter"/>
</dbReference>
<comment type="catalytic activity">
    <reaction evidence="12">
        <text>L-lysyl-[protein] + acetyl-CoA = N(6)-acetyl-L-lysyl-[protein] + CoA + H(+)</text>
        <dbReference type="Rhea" id="RHEA:45948"/>
        <dbReference type="Rhea" id="RHEA-COMP:9752"/>
        <dbReference type="Rhea" id="RHEA-COMP:10731"/>
        <dbReference type="ChEBI" id="CHEBI:15378"/>
        <dbReference type="ChEBI" id="CHEBI:29969"/>
        <dbReference type="ChEBI" id="CHEBI:57287"/>
        <dbReference type="ChEBI" id="CHEBI:57288"/>
        <dbReference type="ChEBI" id="CHEBI:61930"/>
        <dbReference type="EC" id="2.3.1.48"/>
    </reaction>
</comment>
<dbReference type="Gene3D" id="1.20.1020.10">
    <property type="entry name" value="TAZ domain"/>
    <property type="match status" value="1"/>
</dbReference>
<evidence type="ECO:0000256" key="6">
    <source>
        <dbReference type="ARBA" id="ARBA00022833"/>
    </source>
</evidence>
<dbReference type="Pfam" id="PF02135">
    <property type="entry name" value="zf-TAZ"/>
    <property type="match status" value="1"/>
</dbReference>
<evidence type="ECO:0000256" key="15">
    <source>
        <dbReference type="SAM" id="MobiDB-lite"/>
    </source>
</evidence>
<dbReference type="PROSITE" id="PS50014">
    <property type="entry name" value="BROMODOMAIN_2"/>
    <property type="match status" value="1"/>
</dbReference>
<keyword evidence="5 14" id="KW-0863">Zinc-finger</keyword>
<dbReference type="PANTHER" id="PTHR13808">
    <property type="entry name" value="CBP/P300-RELATED"/>
    <property type="match status" value="1"/>
</dbReference>
<feature type="compositionally biased region" description="Basic and acidic residues" evidence="15">
    <location>
        <begin position="396"/>
        <end position="411"/>
    </location>
</feature>
<sequence length="565" mass="63765">MQLFLHIFRAIFFQMQQPTSEPSIKVDFNENIRTMNSSSDDHKRTLIQQQLLLLLHAHICKQQESLGIQLNCNVRHCAAMRTVLSHMSSCSQGKDCNFSHCASSKQIITHWRSCLSRECKVCEPLRRSSQQHAVKQNIISLQANSSVQTAIHPSNLPHNGAIPPNEDSQILNGYRSTQQSSSLACSSSSLSKSTLSGLDIPQSQRSAVSSENWKSTITNEQREAMVIRFVQQIFPAEDPTAYSDPRMKQFLDYVKKIEKDALISADTCDDYCKRLSSRYCTIKQELNEKRRQREGKAAAVSSTVKTNGESSSSTSPSKRPKLENNCIHSSSAISTHSPAASSMDKGHMSQYDSPIERVCKREEHSDKLNNSANIDARVPLTNGEAPGLITSTGSDSDEKPLPDTLPPKDESTPVVKIEPSSEKDRPLEMSESKPYDSIEDSAPDTLITKTESPDSASKSTPSRRKVWRSEELLQMFAPVLEKLCQERESEPFRMPVDWKALEIFDYPRIVTNPMDLSTICQKLEEKKYAEPWEVIDDFWLMFNNAWLYNKKTSKVYKICTRVSVI</sequence>
<keyword evidence="3" id="KW-0808">Transferase</keyword>
<dbReference type="InterPro" id="IPR036529">
    <property type="entry name" value="KIX_dom_sf"/>
</dbReference>
<dbReference type="EC" id="2.3.1.48" evidence="2"/>
<protein>
    <recommendedName>
        <fullName evidence="2">histone acetyltransferase</fullName>
        <ecNumber evidence="2">2.3.1.48</ecNumber>
    </recommendedName>
</protein>
<evidence type="ECO:0000256" key="14">
    <source>
        <dbReference type="PROSITE-ProRule" id="PRU00203"/>
    </source>
</evidence>
<feature type="region of interest" description="Disordered" evidence="15">
    <location>
        <begin position="290"/>
        <end position="464"/>
    </location>
</feature>
<dbReference type="AlphaFoldDB" id="A0A448WQ49"/>
<feature type="compositionally biased region" description="Polar residues" evidence="15">
    <location>
        <begin position="300"/>
        <end position="309"/>
    </location>
</feature>
<dbReference type="GO" id="GO:0000123">
    <property type="term" value="C:histone acetyltransferase complex"/>
    <property type="evidence" value="ECO:0007669"/>
    <property type="project" value="TreeGrafter"/>
</dbReference>
<keyword evidence="20" id="KW-1185">Reference proteome</keyword>
<dbReference type="Proteomes" id="UP000784294">
    <property type="component" value="Unassembled WGS sequence"/>
</dbReference>
<evidence type="ECO:0000259" key="16">
    <source>
        <dbReference type="PROSITE" id="PS50014"/>
    </source>
</evidence>
<keyword evidence="6 14" id="KW-0862">Zinc</keyword>
<feature type="compositionally biased region" description="Polar residues" evidence="15">
    <location>
        <begin position="326"/>
        <end position="340"/>
    </location>
</feature>
<dbReference type="GO" id="GO:0008270">
    <property type="term" value="F:zinc ion binding"/>
    <property type="evidence" value="ECO:0007669"/>
    <property type="project" value="UniProtKB-KW"/>
</dbReference>
<evidence type="ECO:0000256" key="4">
    <source>
        <dbReference type="ARBA" id="ARBA00022723"/>
    </source>
</evidence>
<accession>A0A448WQ49</accession>
<comment type="subcellular location">
    <subcellularLocation>
        <location evidence="1">Nucleus</location>
    </subcellularLocation>
</comment>
<dbReference type="PROSITE" id="PS50952">
    <property type="entry name" value="KIX"/>
    <property type="match status" value="1"/>
</dbReference>
<dbReference type="PRINTS" id="PR00503">
    <property type="entry name" value="BROMODOMAIN"/>
</dbReference>
<dbReference type="GO" id="GO:0004402">
    <property type="term" value="F:histone acetyltransferase activity"/>
    <property type="evidence" value="ECO:0007669"/>
    <property type="project" value="InterPro"/>
</dbReference>
<gene>
    <name evidence="19" type="ORF">PXEA_LOCUS10808</name>
</gene>
<dbReference type="PROSITE" id="PS50134">
    <property type="entry name" value="ZF_TAZ"/>
    <property type="match status" value="1"/>
</dbReference>
<dbReference type="GO" id="GO:0005634">
    <property type="term" value="C:nucleus"/>
    <property type="evidence" value="ECO:0007669"/>
    <property type="project" value="UniProtKB-SubCell"/>
</dbReference>
<feature type="region of interest" description="Disordered" evidence="15">
    <location>
        <begin position="150"/>
        <end position="171"/>
    </location>
</feature>
<feature type="domain" description="Bromo" evidence="16">
    <location>
        <begin position="484"/>
        <end position="556"/>
    </location>
</feature>
<dbReference type="GO" id="GO:0045944">
    <property type="term" value="P:positive regulation of transcription by RNA polymerase II"/>
    <property type="evidence" value="ECO:0007669"/>
    <property type="project" value="TreeGrafter"/>
</dbReference>
<dbReference type="PANTHER" id="PTHR13808:SF1">
    <property type="entry name" value="HISTONE ACETYLTRANSFERASE"/>
    <property type="match status" value="1"/>
</dbReference>
<evidence type="ECO:0000313" key="20">
    <source>
        <dbReference type="Proteomes" id="UP000784294"/>
    </source>
</evidence>
<comment type="caution">
    <text evidence="19">The sequence shown here is derived from an EMBL/GenBank/DDBJ whole genome shotgun (WGS) entry which is preliminary data.</text>
</comment>
<dbReference type="GO" id="GO:0005667">
    <property type="term" value="C:transcription regulator complex"/>
    <property type="evidence" value="ECO:0007669"/>
    <property type="project" value="TreeGrafter"/>
</dbReference>
<dbReference type="SUPFAM" id="SSF57933">
    <property type="entry name" value="TAZ domain"/>
    <property type="match status" value="1"/>
</dbReference>
<keyword evidence="11" id="KW-0539">Nucleus</keyword>
<reference evidence="19" key="1">
    <citation type="submission" date="2018-11" db="EMBL/GenBank/DDBJ databases">
        <authorList>
            <consortium name="Pathogen Informatics"/>
        </authorList>
    </citation>
    <scope>NUCLEOTIDE SEQUENCE</scope>
</reference>
<dbReference type="InterPro" id="IPR036427">
    <property type="entry name" value="Bromodomain-like_sf"/>
</dbReference>
<dbReference type="Gene3D" id="1.10.246.20">
    <property type="entry name" value="Coactivator CBP, KIX domain"/>
    <property type="match status" value="1"/>
</dbReference>
<feature type="compositionally biased region" description="Polar residues" evidence="15">
    <location>
        <begin position="447"/>
        <end position="460"/>
    </location>
</feature>
<evidence type="ECO:0000259" key="17">
    <source>
        <dbReference type="PROSITE" id="PS50134"/>
    </source>
</evidence>
<dbReference type="Gene3D" id="1.20.920.10">
    <property type="entry name" value="Bromodomain-like"/>
    <property type="match status" value="1"/>
</dbReference>
<dbReference type="GO" id="GO:0031490">
    <property type="term" value="F:chromatin DNA binding"/>
    <property type="evidence" value="ECO:0007669"/>
    <property type="project" value="TreeGrafter"/>
</dbReference>
<evidence type="ECO:0000256" key="3">
    <source>
        <dbReference type="ARBA" id="ARBA00022679"/>
    </source>
</evidence>
<dbReference type="Pfam" id="PF00439">
    <property type="entry name" value="Bromodomain"/>
    <property type="match status" value="1"/>
</dbReference>
<feature type="domain" description="TAZ-type" evidence="17">
    <location>
        <begin position="40"/>
        <end position="125"/>
    </location>
</feature>